<feature type="compositionally biased region" description="Basic and acidic residues" evidence="2">
    <location>
        <begin position="101"/>
        <end position="120"/>
    </location>
</feature>
<feature type="compositionally biased region" description="Gly residues" evidence="2">
    <location>
        <begin position="347"/>
        <end position="358"/>
    </location>
</feature>
<reference evidence="4" key="1">
    <citation type="submission" date="2020-10" db="EMBL/GenBank/DDBJ databases">
        <title>Unveiling of a novel bifunctional photoreceptor, Dualchrome1, isolated from a cosmopolitan green alga.</title>
        <authorList>
            <person name="Suzuki S."/>
            <person name="Kawachi M."/>
        </authorList>
    </citation>
    <scope>NUCLEOTIDE SEQUENCE</scope>
    <source>
        <strain evidence="4">NIES 2893</strain>
    </source>
</reference>
<name>A0A830HRG4_9CHLO</name>
<dbReference type="PANTHER" id="PTHR47350:SF4">
    <property type="entry name" value="PROTEIN IWS1 HOMOLOG 1"/>
    <property type="match status" value="1"/>
</dbReference>
<dbReference type="InterPro" id="IPR035441">
    <property type="entry name" value="TFIIS/LEDGF_dom_sf"/>
</dbReference>
<evidence type="ECO:0000259" key="3">
    <source>
        <dbReference type="PROSITE" id="PS51319"/>
    </source>
</evidence>
<keyword evidence="1" id="KW-0539">Nucleus</keyword>
<dbReference type="Gene3D" id="1.20.930.10">
    <property type="entry name" value="Conserved domain common to transcription factors TFIIS, elongin A, CRSP70"/>
    <property type="match status" value="1"/>
</dbReference>
<feature type="region of interest" description="Disordered" evidence="2">
    <location>
        <begin position="336"/>
        <end position="378"/>
    </location>
</feature>
<protein>
    <recommendedName>
        <fullName evidence="3">TFIIS N-terminal domain-containing protein</fullName>
    </recommendedName>
</protein>
<organism evidence="4 5">
    <name type="scientific">Pycnococcus provasolii</name>
    <dbReference type="NCBI Taxonomy" id="41880"/>
    <lineage>
        <taxon>Eukaryota</taxon>
        <taxon>Viridiplantae</taxon>
        <taxon>Chlorophyta</taxon>
        <taxon>Pseudoscourfieldiophyceae</taxon>
        <taxon>Pseudoscourfieldiales</taxon>
        <taxon>Pycnococcaceae</taxon>
        <taxon>Pycnococcus</taxon>
    </lineage>
</organism>
<evidence type="ECO:0000313" key="5">
    <source>
        <dbReference type="Proteomes" id="UP000660262"/>
    </source>
</evidence>
<comment type="caution">
    <text evidence="4">The sequence shown here is derived from an EMBL/GenBank/DDBJ whole genome shotgun (WGS) entry which is preliminary data.</text>
</comment>
<dbReference type="EMBL" id="BNJQ01000025">
    <property type="protein sequence ID" value="GHP09642.1"/>
    <property type="molecule type" value="Genomic_DNA"/>
</dbReference>
<feature type="region of interest" description="Disordered" evidence="2">
    <location>
        <begin position="1"/>
        <end position="150"/>
    </location>
</feature>
<feature type="compositionally biased region" description="Acidic residues" evidence="2">
    <location>
        <begin position="88"/>
        <end position="100"/>
    </location>
</feature>
<gene>
    <name evidence="4" type="ORF">PPROV_000837700</name>
</gene>
<dbReference type="PANTHER" id="PTHR47350">
    <property type="entry name" value="PROTEIN IWS1 HOMOLOG 1"/>
    <property type="match status" value="1"/>
</dbReference>
<feature type="compositionally biased region" description="Acidic residues" evidence="2">
    <location>
        <begin position="121"/>
        <end position="130"/>
    </location>
</feature>
<dbReference type="GO" id="GO:0032784">
    <property type="term" value="P:regulation of DNA-templated transcription elongation"/>
    <property type="evidence" value="ECO:0007669"/>
    <property type="project" value="InterPro"/>
</dbReference>
<evidence type="ECO:0000256" key="1">
    <source>
        <dbReference type="PROSITE-ProRule" id="PRU00649"/>
    </source>
</evidence>
<feature type="compositionally biased region" description="Acidic residues" evidence="2">
    <location>
        <begin position="43"/>
        <end position="56"/>
    </location>
</feature>
<evidence type="ECO:0000313" key="4">
    <source>
        <dbReference type="EMBL" id="GHP09642.1"/>
    </source>
</evidence>
<dbReference type="PROSITE" id="PS51319">
    <property type="entry name" value="TFIIS_N"/>
    <property type="match status" value="1"/>
</dbReference>
<dbReference type="Proteomes" id="UP000660262">
    <property type="component" value="Unassembled WGS sequence"/>
</dbReference>
<dbReference type="InterPro" id="IPR044204">
    <property type="entry name" value="IWS1/2"/>
</dbReference>
<dbReference type="Pfam" id="PF08711">
    <property type="entry name" value="Med26"/>
    <property type="match status" value="1"/>
</dbReference>
<dbReference type="GO" id="GO:0009742">
    <property type="term" value="P:brassinosteroid mediated signaling pathway"/>
    <property type="evidence" value="ECO:0007669"/>
    <property type="project" value="InterPro"/>
</dbReference>
<dbReference type="OrthoDB" id="21124at2759"/>
<comment type="subcellular location">
    <subcellularLocation>
        <location evidence="1">Nucleus</location>
    </subcellularLocation>
</comment>
<feature type="compositionally biased region" description="Basic and acidic residues" evidence="2">
    <location>
        <begin position="33"/>
        <end position="42"/>
    </location>
</feature>
<feature type="compositionally biased region" description="Basic and acidic residues" evidence="2">
    <location>
        <begin position="361"/>
        <end position="378"/>
    </location>
</feature>
<evidence type="ECO:0000256" key="2">
    <source>
        <dbReference type="SAM" id="MobiDB-lite"/>
    </source>
</evidence>
<dbReference type="AlphaFoldDB" id="A0A830HRG4"/>
<feature type="compositionally biased region" description="Low complexity" evidence="2">
    <location>
        <begin position="336"/>
        <end position="346"/>
    </location>
</feature>
<sequence length="451" mass="50309">MAAQDAGIKQRHLELFGSDSEDDDDEPQQPQEKSLKRTRADGDADGDGDDSDGDDDEKPKRMKPATASKADGKKKSLSTAAHALLNDLDSEDDEDPDENDEDRHFIDDADDDQRKEKYGDDGETSEEDDDDVRRAPQAEEAEEEEAGVERIFIKGGNKKKKKEKTAEEVKDMVIDLLTKMEMAADKDEKSNQEQKPCIAKLGLMNMVYEQLTKRKYQAEYLDHGVLGVLKEWLKPMPDGSLPNVLVRTKVLGILEALPINLELPDRKEQLRSSQLGKLVMFLSKNKDETPDNRKRATQLVQRWARPIFELSTRYADMKATERVDLSASAAETAAAAGAGAVRRTGSGAAGTAGGGMQLGHGDIHDTSRENQPKPGEKGYRLHAAVPMPSKLDYSYEPTNNQNMEERMRARGPTKEEMSRLQKTLKDKSIRKRQSTRDAIAKVSIEGRNMHT</sequence>
<accession>A0A830HRG4</accession>
<proteinExistence type="predicted"/>
<keyword evidence="5" id="KW-1185">Reference proteome</keyword>
<feature type="domain" description="TFIIS N-terminal" evidence="3">
    <location>
        <begin position="227"/>
        <end position="310"/>
    </location>
</feature>
<dbReference type="GO" id="GO:0005634">
    <property type="term" value="C:nucleus"/>
    <property type="evidence" value="ECO:0007669"/>
    <property type="project" value="UniProtKB-SubCell"/>
</dbReference>
<dbReference type="InterPro" id="IPR017923">
    <property type="entry name" value="TFIIS_N"/>
</dbReference>